<name>A0A7X2SZR2_ENTAG</name>
<dbReference type="InterPro" id="IPR052380">
    <property type="entry name" value="Viral_DNA_packaging_terminase"/>
</dbReference>
<organism evidence="2 3">
    <name type="scientific">Enterobacter agglomerans</name>
    <name type="common">Erwinia herbicola</name>
    <name type="synonym">Pantoea agglomerans</name>
    <dbReference type="NCBI Taxonomy" id="549"/>
    <lineage>
        <taxon>Bacteria</taxon>
        <taxon>Pseudomonadati</taxon>
        <taxon>Pseudomonadota</taxon>
        <taxon>Gammaproteobacteria</taxon>
        <taxon>Enterobacterales</taxon>
        <taxon>Erwiniaceae</taxon>
        <taxon>Pantoea</taxon>
        <taxon>Pantoea agglomerans group</taxon>
    </lineage>
</organism>
<evidence type="ECO:0000313" key="3">
    <source>
        <dbReference type="Proteomes" id="UP000461948"/>
    </source>
</evidence>
<dbReference type="AlphaFoldDB" id="A0A7X2SZR2"/>
<gene>
    <name evidence="2" type="ORF">GKC49_31385</name>
</gene>
<dbReference type="PANTHER" id="PTHR39184">
    <property type="match status" value="1"/>
</dbReference>
<reference evidence="2 3" key="1">
    <citation type="submission" date="2019-11" db="EMBL/GenBank/DDBJ databases">
        <title>Draft Genome Sequence of Plant Growth-Promoting Rhizosphere-Associated Bacteria.</title>
        <authorList>
            <person name="Vasilyev I.Y."/>
            <person name="Radchenko V."/>
            <person name="Ilnitskaya E.V."/>
        </authorList>
    </citation>
    <scope>NUCLEOTIDE SEQUENCE [LARGE SCALE GENOMIC DNA]</scope>
    <source>
        <strain evidence="2 3">VRA_MhP_f</strain>
    </source>
</reference>
<feature type="non-terminal residue" evidence="2">
    <location>
        <position position="93"/>
    </location>
</feature>
<evidence type="ECO:0000259" key="1">
    <source>
        <dbReference type="Pfam" id="PF04466"/>
    </source>
</evidence>
<dbReference type="PANTHER" id="PTHR39184:SF1">
    <property type="entry name" value="PBSX PHAGE TERMINASE LARGE SUBUNIT"/>
    <property type="match status" value="1"/>
</dbReference>
<proteinExistence type="predicted"/>
<comment type="caution">
    <text evidence="2">The sequence shown here is derived from an EMBL/GenBank/DDBJ whole genome shotgun (WGS) entry which is preliminary data.</text>
</comment>
<feature type="domain" description="Phage terminase large subunit N-terminal" evidence="1">
    <location>
        <begin position="1"/>
        <end position="30"/>
    </location>
</feature>
<sequence>NLFLPESYVKQLDELKDYDPDLYRIARKGRFGINGVRVLPQFEERPHEEVMEDIANIHRPLKRVGMDFGFEESYNAIVRLAVDTEKKYLYIYW</sequence>
<evidence type="ECO:0000313" key="2">
    <source>
        <dbReference type="EMBL" id="MSE19444.1"/>
    </source>
</evidence>
<dbReference type="EMBL" id="WKLC01002775">
    <property type="protein sequence ID" value="MSE19444.1"/>
    <property type="molecule type" value="Genomic_DNA"/>
</dbReference>
<protein>
    <submittedName>
        <fullName evidence="2">PBSX family phage terminase large subunit</fullName>
    </submittedName>
</protein>
<accession>A0A7X2SZR2</accession>
<dbReference type="InterPro" id="IPR035412">
    <property type="entry name" value="Terminase_L_N"/>
</dbReference>
<dbReference type="Pfam" id="PF04466">
    <property type="entry name" value="Terminase_3"/>
    <property type="match status" value="1"/>
</dbReference>
<dbReference type="Proteomes" id="UP000461948">
    <property type="component" value="Unassembled WGS sequence"/>
</dbReference>
<feature type="non-terminal residue" evidence="2">
    <location>
        <position position="1"/>
    </location>
</feature>